<dbReference type="PATRIC" id="fig|913241.3.peg.2852"/>
<organism evidence="3 4">
    <name type="scientific">Salmonella enterica subsp. enterica serovar Alachua str. R6-377</name>
    <dbReference type="NCBI Taxonomy" id="913241"/>
    <lineage>
        <taxon>Bacteria</taxon>
        <taxon>Pseudomonadati</taxon>
        <taxon>Pseudomonadota</taxon>
        <taxon>Gammaproteobacteria</taxon>
        <taxon>Enterobacterales</taxon>
        <taxon>Enterobacteriaceae</taxon>
        <taxon>Salmonella</taxon>
    </lineage>
</organism>
<proteinExistence type="predicted"/>
<accession>G5LS33</accession>
<evidence type="ECO:0000259" key="2">
    <source>
        <dbReference type="Pfam" id="PF05689"/>
    </source>
</evidence>
<dbReference type="AlphaFoldDB" id="G5LS33"/>
<reference evidence="3 4" key="1">
    <citation type="journal article" date="2011" name="BMC Genomics">
        <title>Genome sequencing reveals diversification of virulence factor content and possible host adaptation in distinct subpopulations of Salmonella enterica.</title>
        <authorList>
            <person name="den Bakker H.C."/>
            <person name="Moreno Switt A.I."/>
            <person name="Govoni G."/>
            <person name="Cummings C.A."/>
            <person name="Ranieri M.L."/>
            <person name="Degoricija L."/>
            <person name="Hoelzer K."/>
            <person name="Rodriguez-Rivera L.D."/>
            <person name="Brown S."/>
            <person name="Bolchacova E."/>
            <person name="Furtado M.R."/>
            <person name="Wiedmann M."/>
        </authorList>
    </citation>
    <scope>NUCLEOTIDE SEQUENCE [LARGE SCALE GENOMIC DNA]</scope>
    <source>
        <strain evidence="3 4">R6-377</strain>
    </source>
</reference>
<dbReference type="Pfam" id="PF05689">
    <property type="entry name" value="InvE_AD"/>
    <property type="match status" value="1"/>
</dbReference>
<dbReference type="Proteomes" id="UP000004642">
    <property type="component" value="Unassembled WGS sequence"/>
</dbReference>
<name>G5LS33_SALET</name>
<dbReference type="EMBL" id="AFCJ01001625">
    <property type="protein sequence ID" value="EHC35271.1"/>
    <property type="molecule type" value="Genomic_DNA"/>
</dbReference>
<evidence type="ECO:0000313" key="3">
    <source>
        <dbReference type="EMBL" id="EHC35271.1"/>
    </source>
</evidence>
<feature type="non-terminal residue" evidence="3">
    <location>
        <position position="1"/>
    </location>
</feature>
<gene>
    <name evidence="3" type="ORF">LTSEALA_3772</name>
</gene>
<sequence length="210" mass="23005">MWGHMPETTTAANGEVFKRPLLSAEIASGVTHGDNTENNEAWGIVDFEMANDACGAGYVPTLADMQSLYDARPGGAMNTQQGWPLDGKNYQDSTADLSRSTQNRYVKSINLRDGGVGSLLWNEQLYFVCLQNAHPAATQITLTSPVYNDSDGFAKAKVGETIPVIITTRDAQGNRATRPPTRRCPGQPGRRHADYLYARRQRRARESGGE</sequence>
<comment type="caution">
    <text evidence="3">The sequence shown here is derived from an EMBL/GenBank/DDBJ whole genome shotgun (WGS) entry which is preliminary data.</text>
</comment>
<feature type="region of interest" description="Disordered" evidence="1">
    <location>
        <begin position="170"/>
        <end position="210"/>
    </location>
</feature>
<evidence type="ECO:0000313" key="4">
    <source>
        <dbReference type="Proteomes" id="UP000004642"/>
    </source>
</evidence>
<protein>
    <submittedName>
        <fullName evidence="3">Putative outer membrane protein</fullName>
    </submittedName>
</protein>
<evidence type="ECO:0000256" key="1">
    <source>
        <dbReference type="SAM" id="MobiDB-lite"/>
    </source>
</evidence>
<dbReference type="InterPro" id="IPR008541">
    <property type="entry name" value="InvE_AD"/>
</dbReference>
<feature type="domain" description="InvasinE Adhesion" evidence="2">
    <location>
        <begin position="1"/>
        <end position="130"/>
    </location>
</feature>